<name>A0A8H8XCA6_9GAMM</name>
<evidence type="ECO:0000256" key="1">
    <source>
        <dbReference type="ARBA" id="ARBA00004167"/>
    </source>
</evidence>
<feature type="compositionally biased region" description="Polar residues" evidence="5">
    <location>
        <begin position="545"/>
        <end position="555"/>
    </location>
</feature>
<dbReference type="PANTHER" id="PTHR24028">
    <property type="entry name" value="CADHERIN-87A"/>
    <property type="match status" value="1"/>
</dbReference>
<evidence type="ECO:0000256" key="5">
    <source>
        <dbReference type="SAM" id="MobiDB-lite"/>
    </source>
</evidence>
<feature type="signal peptide" evidence="7">
    <location>
        <begin position="1"/>
        <end position="23"/>
    </location>
</feature>
<keyword evidence="6" id="KW-0472">Membrane</keyword>
<dbReference type="GO" id="GO:0005886">
    <property type="term" value="C:plasma membrane"/>
    <property type="evidence" value="ECO:0007669"/>
    <property type="project" value="TreeGrafter"/>
</dbReference>
<dbReference type="EMBL" id="CAESAQ020000048">
    <property type="protein sequence ID" value="CAB5498426.1"/>
    <property type="molecule type" value="Genomic_DNA"/>
</dbReference>
<evidence type="ECO:0000256" key="7">
    <source>
        <dbReference type="SAM" id="SignalP"/>
    </source>
</evidence>
<keyword evidence="10" id="KW-1185">Reference proteome</keyword>
<dbReference type="GO" id="GO:0005509">
    <property type="term" value="F:calcium ion binding"/>
    <property type="evidence" value="ECO:0007669"/>
    <property type="project" value="InterPro"/>
</dbReference>
<evidence type="ECO:0000313" key="9">
    <source>
        <dbReference type="EMBL" id="CAB5498426.1"/>
    </source>
</evidence>
<evidence type="ECO:0000256" key="2">
    <source>
        <dbReference type="ARBA" id="ARBA00022692"/>
    </source>
</evidence>
<gene>
    <name evidence="9" type="ORF">THERMOS_842</name>
</gene>
<dbReference type="SMART" id="SM00112">
    <property type="entry name" value="CA"/>
    <property type="match status" value="3"/>
</dbReference>
<evidence type="ECO:0000256" key="6">
    <source>
        <dbReference type="SAM" id="Phobius"/>
    </source>
</evidence>
<protein>
    <recommendedName>
        <fullName evidence="8">Cadherin domain-containing protein</fullName>
    </recommendedName>
</protein>
<reference evidence="9 10" key="1">
    <citation type="submission" date="2020-05" db="EMBL/GenBank/DDBJ databases">
        <authorList>
            <person name="Petersen J."/>
            <person name="Sayavedra L."/>
        </authorList>
    </citation>
    <scope>NUCLEOTIDE SEQUENCE [LARGE SCALE GENOMIC DNA]</scope>
    <source>
        <strain evidence="9">B thermophilus SOXS</strain>
    </source>
</reference>
<dbReference type="AlphaFoldDB" id="A0A8H8XCA6"/>
<keyword evidence="7" id="KW-0732">Signal</keyword>
<feature type="region of interest" description="Disordered" evidence="5">
    <location>
        <begin position="545"/>
        <end position="578"/>
    </location>
</feature>
<dbReference type="PRINTS" id="PR00205">
    <property type="entry name" value="CADHERIN"/>
</dbReference>
<dbReference type="RefSeq" id="WP_202762927.1">
    <property type="nucleotide sequence ID" value="NZ_CAESAQ020000048.1"/>
</dbReference>
<feature type="transmembrane region" description="Helical" evidence="6">
    <location>
        <begin position="756"/>
        <end position="774"/>
    </location>
</feature>
<dbReference type="GO" id="GO:0007156">
    <property type="term" value="P:homophilic cell adhesion via plasma membrane adhesion molecules"/>
    <property type="evidence" value="ECO:0007669"/>
    <property type="project" value="InterPro"/>
</dbReference>
<dbReference type="NCBIfam" id="NF033191">
    <property type="entry name" value="JDVT-CTERM"/>
    <property type="match status" value="1"/>
</dbReference>
<sequence length="782" mass="84223">MNMFNRFIIASFCLLTLSAQTLALDFTQSTKDTTYILSDMQKTIRVTLDDYAFFVSKNNRFFDENNNQIDSRTFVNESGVGTSANLPYKIDFLEGTVNMYKTWDLTLSSYTIAIIKDQDGKKFTLQTPYKSGNIPPSLFSGTSINNTESPSMLQRTLKFCWEDCGTLTITSTNNLATNEGNNLEHTLTASDTAATFSITENTSGLFSLSGTNNTLTFNGTTTNYESATKSYTVKVKATTGDDSDKNTTQTITVTLNDLNDETPTAITLTGNRTIAENTNTGTELGTLSTTDADANDTFTYTSSNTKFTIDNDKLKLNTTLDYENATSLNTTITVTDGNNHTFDKIFNFTVGDIDDTAPTNILLSNVNLIKDQPANTLVGTLSASDVDTNTPLTFAVNDTTNFKIVNGNELRTNKSITTALGNTININITAKDGTHDSIPQPFTITITATYIAAPVIAQFTVTQGENKGPLISKDGGEVTVSASAGTGSYTWSSNDFSNTSTSKTFVFNPQSANIGTRTITLKVTAGDFSSERVLKLKLVDTYPNGRTDTNGNGISDSKESGNSDNELPAGTNKKITSPKNTRILPGIIGEDSGQLTLDQLKQYRVANHLSDYTKDTLATGDIYDYIIEGLSATGASTQVIIQLATPIPANAVLRQYSLATGWRNFVVGNNNIQSKANTSNTCDNTDGTWQAGLIAGATCLKLTLKDGGENDADGNQANGVIESTVSIATPVVGGNDDSSSNSSSGGGCVYNPSAPARFDTVFILLMTLSAYYLIRRRRRFSH</sequence>
<feature type="chain" id="PRO_5034228545" description="Cadherin domain-containing protein" evidence="7">
    <location>
        <begin position="24"/>
        <end position="782"/>
    </location>
</feature>
<proteinExistence type="predicted"/>
<feature type="domain" description="Cadherin" evidence="8">
    <location>
        <begin position="273"/>
        <end position="360"/>
    </location>
</feature>
<accession>A0A8H8XCA6</accession>
<evidence type="ECO:0000313" key="10">
    <source>
        <dbReference type="Proteomes" id="UP000643672"/>
    </source>
</evidence>
<dbReference type="InterPro" id="IPR015919">
    <property type="entry name" value="Cadherin-like_sf"/>
</dbReference>
<feature type="domain" description="Cadherin" evidence="8">
    <location>
        <begin position="176"/>
        <end position="265"/>
    </location>
</feature>
<dbReference type="CDD" id="cd11304">
    <property type="entry name" value="Cadherin_repeat"/>
    <property type="match status" value="3"/>
</dbReference>
<evidence type="ECO:0000259" key="8">
    <source>
        <dbReference type="PROSITE" id="PS50268"/>
    </source>
</evidence>
<keyword evidence="3 6" id="KW-1133">Transmembrane helix</keyword>
<comment type="subcellular location">
    <subcellularLocation>
        <location evidence="1">Membrane</location>
        <topology evidence="1">Single-pass membrane protein</topology>
    </subcellularLocation>
</comment>
<dbReference type="InterPro" id="IPR002126">
    <property type="entry name" value="Cadherin-like_dom"/>
</dbReference>
<keyword evidence="2 6" id="KW-0812">Transmembrane</keyword>
<dbReference type="PROSITE" id="PS50268">
    <property type="entry name" value="CADHERIN_2"/>
    <property type="match status" value="2"/>
</dbReference>
<dbReference type="SUPFAM" id="SSF49313">
    <property type="entry name" value="Cadherin-like"/>
    <property type="match status" value="3"/>
</dbReference>
<comment type="caution">
    <text evidence="9">The sequence shown here is derived from an EMBL/GenBank/DDBJ whole genome shotgun (WGS) entry which is preliminary data.</text>
</comment>
<dbReference type="Proteomes" id="UP000643672">
    <property type="component" value="Unassembled WGS sequence"/>
</dbReference>
<evidence type="ECO:0000256" key="3">
    <source>
        <dbReference type="ARBA" id="ARBA00022989"/>
    </source>
</evidence>
<organism evidence="9 10">
    <name type="scientific">Bathymodiolus thermophilus thioautotrophic gill symbiont</name>
    <dbReference type="NCBI Taxonomy" id="2360"/>
    <lineage>
        <taxon>Bacteria</taxon>
        <taxon>Pseudomonadati</taxon>
        <taxon>Pseudomonadota</taxon>
        <taxon>Gammaproteobacteria</taxon>
        <taxon>sulfur-oxidizing symbionts</taxon>
    </lineage>
</organism>
<dbReference type="PANTHER" id="PTHR24028:SF328">
    <property type="entry name" value="CADHERIN-3"/>
    <property type="match status" value="1"/>
</dbReference>
<dbReference type="InterPro" id="IPR050174">
    <property type="entry name" value="Protocadherin/Cadherin-CA"/>
</dbReference>
<dbReference type="Gene3D" id="2.60.40.60">
    <property type="entry name" value="Cadherins"/>
    <property type="match status" value="3"/>
</dbReference>
<evidence type="ECO:0000256" key="4">
    <source>
        <dbReference type="ARBA" id="ARBA00023180"/>
    </source>
</evidence>
<keyword evidence="4" id="KW-0325">Glycoprotein</keyword>